<dbReference type="Gene3D" id="3.40.50.2300">
    <property type="match status" value="1"/>
</dbReference>
<evidence type="ECO:0000256" key="2">
    <source>
        <dbReference type="ARBA" id="ARBA00023015"/>
    </source>
</evidence>
<dbReference type="Pfam" id="PF00196">
    <property type="entry name" value="GerE"/>
    <property type="match status" value="1"/>
</dbReference>
<evidence type="ECO:0000313" key="9">
    <source>
        <dbReference type="Proteomes" id="UP000375525"/>
    </source>
</evidence>
<proteinExistence type="predicted"/>
<dbReference type="GO" id="GO:0006355">
    <property type="term" value="P:regulation of DNA-templated transcription"/>
    <property type="evidence" value="ECO:0007669"/>
    <property type="project" value="InterPro"/>
</dbReference>
<dbReference type="RefSeq" id="WP_150778227.1">
    <property type="nucleotide sequence ID" value="NZ_CABVIH010000001.1"/>
</dbReference>
<keyword evidence="4" id="KW-0804">Transcription</keyword>
<evidence type="ECO:0000259" key="6">
    <source>
        <dbReference type="PROSITE" id="PS50043"/>
    </source>
</evidence>
<dbReference type="InterPro" id="IPR039420">
    <property type="entry name" value="WalR-like"/>
</dbReference>
<dbReference type="PANTHER" id="PTHR43214">
    <property type="entry name" value="TWO-COMPONENT RESPONSE REGULATOR"/>
    <property type="match status" value="1"/>
</dbReference>
<dbReference type="PRINTS" id="PR00038">
    <property type="entry name" value="HTHLUXR"/>
</dbReference>
<feature type="modified residue" description="4-aspartylphosphate" evidence="5">
    <location>
        <position position="53"/>
    </location>
</feature>
<evidence type="ECO:0000256" key="1">
    <source>
        <dbReference type="ARBA" id="ARBA00022553"/>
    </source>
</evidence>
<dbReference type="PROSITE" id="PS50043">
    <property type="entry name" value="HTH_LUXR_2"/>
    <property type="match status" value="1"/>
</dbReference>
<accession>A0A5E7G9A4</accession>
<dbReference type="PANTHER" id="PTHR43214:SF41">
    <property type="entry name" value="NITRATE_NITRITE RESPONSE REGULATOR PROTEIN NARP"/>
    <property type="match status" value="1"/>
</dbReference>
<feature type="domain" description="HTH luxR-type" evidence="6">
    <location>
        <begin position="141"/>
        <end position="206"/>
    </location>
</feature>
<evidence type="ECO:0000256" key="5">
    <source>
        <dbReference type="PROSITE-ProRule" id="PRU00169"/>
    </source>
</evidence>
<dbReference type="OrthoDB" id="5593303at2"/>
<dbReference type="SUPFAM" id="SSF52172">
    <property type="entry name" value="CheY-like"/>
    <property type="match status" value="1"/>
</dbReference>
<feature type="domain" description="Response regulatory" evidence="7">
    <location>
        <begin position="3"/>
        <end position="118"/>
    </location>
</feature>
<dbReference type="AlphaFoldDB" id="A0A5E7G9A4"/>
<dbReference type="EMBL" id="CABVIH010000001">
    <property type="protein sequence ID" value="VVO48190.1"/>
    <property type="molecule type" value="Genomic_DNA"/>
</dbReference>
<dbReference type="SMART" id="SM00421">
    <property type="entry name" value="HTH_LUXR"/>
    <property type="match status" value="1"/>
</dbReference>
<evidence type="ECO:0000313" key="8">
    <source>
        <dbReference type="EMBL" id="VVO48190.1"/>
    </source>
</evidence>
<dbReference type="CDD" id="cd17535">
    <property type="entry name" value="REC_NarL-like"/>
    <property type="match status" value="1"/>
</dbReference>
<dbReference type="SUPFAM" id="SSF46894">
    <property type="entry name" value="C-terminal effector domain of the bipartite response regulators"/>
    <property type="match status" value="1"/>
</dbReference>
<keyword evidence="1 5" id="KW-0597">Phosphoprotein</keyword>
<dbReference type="GO" id="GO:0003677">
    <property type="term" value="F:DNA binding"/>
    <property type="evidence" value="ECO:0007669"/>
    <property type="project" value="UniProtKB-KW"/>
</dbReference>
<name>A0A5E7G9A4_PSEFL</name>
<dbReference type="SMART" id="SM00448">
    <property type="entry name" value="REC"/>
    <property type="match status" value="1"/>
</dbReference>
<evidence type="ECO:0000256" key="3">
    <source>
        <dbReference type="ARBA" id="ARBA00023125"/>
    </source>
</evidence>
<dbReference type="GO" id="GO:0000160">
    <property type="term" value="P:phosphorelay signal transduction system"/>
    <property type="evidence" value="ECO:0007669"/>
    <property type="project" value="InterPro"/>
</dbReference>
<protein>
    <submittedName>
        <fullName evidence="8">Virulence factors putative positive transcription regulator BvgA</fullName>
    </submittedName>
</protein>
<dbReference type="InterPro" id="IPR011006">
    <property type="entry name" value="CheY-like_superfamily"/>
</dbReference>
<evidence type="ECO:0000256" key="4">
    <source>
        <dbReference type="ARBA" id="ARBA00023163"/>
    </source>
</evidence>
<dbReference type="InterPro" id="IPR016032">
    <property type="entry name" value="Sig_transdc_resp-reg_C-effctor"/>
</dbReference>
<keyword evidence="2" id="KW-0805">Transcription regulation</keyword>
<gene>
    <name evidence="8" type="primary">bvgA_3</name>
    <name evidence="8" type="ORF">PS880_00159</name>
</gene>
<reference evidence="8 9" key="1">
    <citation type="submission" date="2019-09" db="EMBL/GenBank/DDBJ databases">
        <authorList>
            <person name="Chandra G."/>
            <person name="Truman W A."/>
        </authorList>
    </citation>
    <scope>NUCLEOTIDE SEQUENCE [LARGE SCALE GENOMIC DNA]</scope>
    <source>
        <strain evidence="8">PS880</strain>
    </source>
</reference>
<dbReference type="PROSITE" id="PS50110">
    <property type="entry name" value="RESPONSE_REGULATORY"/>
    <property type="match status" value="1"/>
</dbReference>
<dbReference type="InterPro" id="IPR058245">
    <property type="entry name" value="NreC/VraR/RcsB-like_REC"/>
</dbReference>
<sequence length="208" mass="22739">MHTAMIVDDHPFIRSALKIILSQEQLDVVAEADNGSAAVQLAREYSPDLIVLDLSMPKVDGLEVISRISALGLPIKILVLTSLSSVFFSLRCLNAGAAGYVSKTADPCELVRAISAIKAGYTFFPDMNVSSVRKRDVHTSEQLLIQSLSDRELSILQQLAKGFSNKQIGEAMLLSNKTISTYKIRLIEKLNVSSLVHLSDLAKRNSLI</sequence>
<dbReference type="InterPro" id="IPR000792">
    <property type="entry name" value="Tscrpt_reg_LuxR_C"/>
</dbReference>
<dbReference type="Proteomes" id="UP000375525">
    <property type="component" value="Unassembled WGS sequence"/>
</dbReference>
<dbReference type="Pfam" id="PF00072">
    <property type="entry name" value="Response_reg"/>
    <property type="match status" value="1"/>
</dbReference>
<evidence type="ECO:0000259" key="7">
    <source>
        <dbReference type="PROSITE" id="PS50110"/>
    </source>
</evidence>
<dbReference type="PROSITE" id="PS00622">
    <property type="entry name" value="HTH_LUXR_1"/>
    <property type="match status" value="1"/>
</dbReference>
<dbReference type="CDD" id="cd06170">
    <property type="entry name" value="LuxR_C_like"/>
    <property type="match status" value="1"/>
</dbReference>
<keyword evidence="3" id="KW-0238">DNA-binding</keyword>
<organism evidence="8 9">
    <name type="scientific">Pseudomonas fluorescens</name>
    <dbReference type="NCBI Taxonomy" id="294"/>
    <lineage>
        <taxon>Bacteria</taxon>
        <taxon>Pseudomonadati</taxon>
        <taxon>Pseudomonadota</taxon>
        <taxon>Gammaproteobacteria</taxon>
        <taxon>Pseudomonadales</taxon>
        <taxon>Pseudomonadaceae</taxon>
        <taxon>Pseudomonas</taxon>
    </lineage>
</organism>
<dbReference type="InterPro" id="IPR001789">
    <property type="entry name" value="Sig_transdc_resp-reg_receiver"/>
</dbReference>